<keyword evidence="2" id="KW-1185">Reference proteome</keyword>
<evidence type="ECO:0000313" key="1">
    <source>
        <dbReference type="EMBL" id="MET4755724.1"/>
    </source>
</evidence>
<dbReference type="RefSeq" id="WP_354010112.1">
    <property type="nucleotide sequence ID" value="NZ_JBEWTA010000001.1"/>
</dbReference>
<organism evidence="1 2">
    <name type="scientific">Endozoicomonas lisbonensis</name>
    <dbReference type="NCBI Taxonomy" id="3120522"/>
    <lineage>
        <taxon>Bacteria</taxon>
        <taxon>Pseudomonadati</taxon>
        <taxon>Pseudomonadota</taxon>
        <taxon>Gammaproteobacteria</taxon>
        <taxon>Oceanospirillales</taxon>
        <taxon>Endozoicomonadaceae</taxon>
        <taxon>Endozoicomonas</taxon>
    </lineage>
</organism>
<dbReference type="EMBL" id="JBEWTB010000002">
    <property type="protein sequence ID" value="MET4755724.1"/>
    <property type="molecule type" value="Genomic_DNA"/>
</dbReference>
<reference evidence="1 2" key="1">
    <citation type="submission" date="2024-06" db="EMBL/GenBank/DDBJ databases">
        <title>Genomic Encyclopedia of Type Strains, Phase V (KMG-V): Genome sequencing to study the core and pangenomes of soil and plant-associated prokaryotes.</title>
        <authorList>
            <person name="Whitman W."/>
        </authorList>
    </citation>
    <scope>NUCLEOTIDE SEQUENCE [LARGE SCALE GENOMIC DNA]</scope>
    <source>
        <strain evidence="1 2">NE40</strain>
    </source>
</reference>
<gene>
    <name evidence="1" type="ORF">V5J35_000916</name>
</gene>
<dbReference type="Proteomes" id="UP001549366">
    <property type="component" value="Unassembled WGS sequence"/>
</dbReference>
<name>A0ABV2SD84_9GAMM</name>
<proteinExistence type="predicted"/>
<sequence>MIITERKPIEQDVEVAVECDRCEKRYDKNKDLCDFEEVLRLDFTAGYTSAFGDGYRIQCDLCSDCLHQLISGYCRKSEY</sequence>
<protein>
    <submittedName>
        <fullName evidence="1">Uncharacterized protein</fullName>
    </submittedName>
</protein>
<accession>A0ABV2SD84</accession>
<comment type="caution">
    <text evidence="1">The sequence shown here is derived from an EMBL/GenBank/DDBJ whole genome shotgun (WGS) entry which is preliminary data.</text>
</comment>
<evidence type="ECO:0000313" key="2">
    <source>
        <dbReference type="Proteomes" id="UP001549366"/>
    </source>
</evidence>